<dbReference type="GO" id="GO:0003677">
    <property type="term" value="F:DNA binding"/>
    <property type="evidence" value="ECO:0007669"/>
    <property type="project" value="UniProtKB-KW"/>
</dbReference>
<organism evidence="4 5">
    <name type="scientific">Gallaecimonas pentaromativorans</name>
    <dbReference type="NCBI Taxonomy" id="584787"/>
    <lineage>
        <taxon>Bacteria</taxon>
        <taxon>Pseudomonadati</taxon>
        <taxon>Pseudomonadota</taxon>
        <taxon>Gammaproteobacteria</taxon>
        <taxon>Enterobacterales</taxon>
        <taxon>Gallaecimonadaceae</taxon>
        <taxon>Gallaecimonas</taxon>
    </lineage>
</organism>
<dbReference type="EMBL" id="RJUL01000004">
    <property type="protein sequence ID" value="ROQ27452.1"/>
    <property type="molecule type" value="Genomic_DNA"/>
</dbReference>
<evidence type="ECO:0000256" key="2">
    <source>
        <dbReference type="SAM" id="MobiDB-lite"/>
    </source>
</evidence>
<dbReference type="SUPFAM" id="SSF51215">
    <property type="entry name" value="Regulatory protein AraC"/>
    <property type="match status" value="1"/>
</dbReference>
<dbReference type="GO" id="GO:0006355">
    <property type="term" value="P:regulation of DNA-templated transcription"/>
    <property type="evidence" value="ECO:0007669"/>
    <property type="project" value="InterPro"/>
</dbReference>
<evidence type="ECO:0000313" key="4">
    <source>
        <dbReference type="EMBL" id="ROQ27452.1"/>
    </source>
</evidence>
<keyword evidence="5" id="KW-1185">Reference proteome</keyword>
<evidence type="ECO:0000259" key="3">
    <source>
        <dbReference type="Pfam" id="PF02311"/>
    </source>
</evidence>
<dbReference type="AlphaFoldDB" id="A0A3N1P7X8"/>
<proteinExistence type="predicted"/>
<protein>
    <submittedName>
        <fullName evidence="4">AraC-like protein</fullName>
    </submittedName>
</protein>
<name>A0A3N1P7X8_9GAMM</name>
<dbReference type="InterPro" id="IPR014710">
    <property type="entry name" value="RmlC-like_jellyroll"/>
</dbReference>
<evidence type="ECO:0000256" key="1">
    <source>
        <dbReference type="ARBA" id="ARBA00023125"/>
    </source>
</evidence>
<sequence>MYLPLTLQQQRLTLARLSARQRLVTGTLIGWEEGQGVVRLGKGYHSLKAGDLLWLPADTLFALGAGSDSAFSQLWVSARLPLALPNRAGLISDPWLLDTLKRAGQANQQQSALLLSALAGELAKARTQPLAKALDWPVTSGPLADLPLIEAGRQGQHQQQRDIDPRPLALTPA</sequence>
<dbReference type="STRING" id="584787.GCA_001247655_02541"/>
<dbReference type="RefSeq" id="WP_123421315.1">
    <property type="nucleotide sequence ID" value="NZ_RJUL01000004.1"/>
</dbReference>
<evidence type="ECO:0000313" key="5">
    <source>
        <dbReference type="Proteomes" id="UP000268033"/>
    </source>
</evidence>
<dbReference type="InterPro" id="IPR003313">
    <property type="entry name" value="AraC-bd"/>
</dbReference>
<dbReference type="Gene3D" id="2.60.120.10">
    <property type="entry name" value="Jelly Rolls"/>
    <property type="match status" value="1"/>
</dbReference>
<dbReference type="Pfam" id="PF02311">
    <property type="entry name" value="AraC_binding"/>
    <property type="match status" value="1"/>
</dbReference>
<dbReference type="Proteomes" id="UP000268033">
    <property type="component" value="Unassembled WGS sequence"/>
</dbReference>
<feature type="domain" description="AraC-type arabinose-binding/dimerisation" evidence="3">
    <location>
        <begin position="32"/>
        <end position="126"/>
    </location>
</feature>
<keyword evidence="1" id="KW-0238">DNA-binding</keyword>
<accession>A0A3N1P7X8</accession>
<reference evidence="4 5" key="1">
    <citation type="submission" date="2018-11" db="EMBL/GenBank/DDBJ databases">
        <title>Genomic Encyclopedia of Type Strains, Phase IV (KMG-IV): sequencing the most valuable type-strain genomes for metagenomic binning, comparative biology and taxonomic classification.</title>
        <authorList>
            <person name="Goeker M."/>
        </authorList>
    </citation>
    <scope>NUCLEOTIDE SEQUENCE [LARGE SCALE GENOMIC DNA]</scope>
    <source>
        <strain evidence="4 5">DSM 21945</strain>
    </source>
</reference>
<gene>
    <name evidence="4" type="ORF">EDC28_104102</name>
</gene>
<comment type="caution">
    <text evidence="4">The sequence shown here is derived from an EMBL/GenBank/DDBJ whole genome shotgun (WGS) entry which is preliminary data.</text>
</comment>
<dbReference type="InterPro" id="IPR037923">
    <property type="entry name" value="HTH-like"/>
</dbReference>
<feature type="region of interest" description="Disordered" evidence="2">
    <location>
        <begin position="152"/>
        <end position="173"/>
    </location>
</feature>